<evidence type="ECO:0000313" key="2">
    <source>
        <dbReference type="Proteomes" id="UP000242469"/>
    </source>
</evidence>
<reference evidence="2" key="1">
    <citation type="submission" date="2016-10" db="EMBL/GenBank/DDBJ databases">
        <authorList>
            <person name="Varghese N."/>
            <person name="Submissions S."/>
        </authorList>
    </citation>
    <scope>NUCLEOTIDE SEQUENCE [LARGE SCALE GENOMIC DNA]</scope>
    <source>
        <strain evidence="2">DSM 11526</strain>
    </source>
</reference>
<dbReference type="EMBL" id="FNRJ01000015">
    <property type="protein sequence ID" value="SEB06738.1"/>
    <property type="molecule type" value="Genomic_DNA"/>
</dbReference>
<accession>A0A1H4GCV3</accession>
<proteinExistence type="predicted"/>
<gene>
    <name evidence="1" type="ORF">SAMN02745729_11522</name>
</gene>
<dbReference type="Pfam" id="PF08907">
    <property type="entry name" value="DUF1853"/>
    <property type="match status" value="1"/>
</dbReference>
<sequence length="299" mass="34142">MYRANEIEYLPRSLRHLYWLCQAPSLMRHERVFDLTAALPQDYRLRIDRLAHCPDVLQQLNMAAELRLGLYFEQLYACLMTHVLGWELLGHNLQVREQGRTLGELDFLLRNPLSGEVEHHEIAVKFYLAAGADDSHWYGPNSRDRLDLKTERLLGHQVKMAEQPASRAMLAEKGLPQSARSHVLMPGYLFYPAGQSALPLPPNVSENHLRGDWLRASQVSELRLETSVQLNKPDWLGPWHQTCHPDGMLAHAQASRIAAGGPPKLFAQLGQDGNSGVWHETKRFFLVPDEWPYTSMEKA</sequence>
<dbReference type="InterPro" id="IPR015003">
    <property type="entry name" value="DUF1853"/>
</dbReference>
<evidence type="ECO:0000313" key="1">
    <source>
        <dbReference type="EMBL" id="SEB06738.1"/>
    </source>
</evidence>
<protein>
    <recommendedName>
        <fullName evidence="3">DUF1853 domain-containing protein</fullName>
    </recommendedName>
</protein>
<dbReference type="AlphaFoldDB" id="A0A1H4GCV3"/>
<dbReference type="RefSeq" id="WP_175527688.1">
    <property type="nucleotide sequence ID" value="NZ_FNRJ01000015.1"/>
</dbReference>
<name>A0A1H4GCV3_9GAMM</name>
<organism evidence="1 2">
    <name type="scientific">Marinobacterium iners DSM 11526</name>
    <dbReference type="NCBI Taxonomy" id="1122198"/>
    <lineage>
        <taxon>Bacteria</taxon>
        <taxon>Pseudomonadati</taxon>
        <taxon>Pseudomonadota</taxon>
        <taxon>Gammaproteobacteria</taxon>
        <taxon>Oceanospirillales</taxon>
        <taxon>Oceanospirillaceae</taxon>
        <taxon>Marinobacterium</taxon>
    </lineage>
</organism>
<evidence type="ECO:0008006" key="3">
    <source>
        <dbReference type="Google" id="ProtNLM"/>
    </source>
</evidence>
<dbReference type="Proteomes" id="UP000242469">
    <property type="component" value="Unassembled WGS sequence"/>
</dbReference>
<dbReference type="STRING" id="1122198.SAMN02745729_11522"/>
<keyword evidence="2" id="KW-1185">Reference proteome</keyword>